<reference evidence="3" key="1">
    <citation type="journal article" date="2019" name="Int. J. Syst. Evol. Microbiol.">
        <title>The Global Catalogue of Microorganisms (GCM) 10K type strain sequencing project: providing services to taxonomists for standard genome sequencing and annotation.</title>
        <authorList>
            <consortium name="The Broad Institute Genomics Platform"/>
            <consortium name="The Broad Institute Genome Sequencing Center for Infectious Disease"/>
            <person name="Wu L."/>
            <person name="Ma J."/>
        </authorList>
    </citation>
    <scope>NUCLEOTIDE SEQUENCE [LARGE SCALE GENOMIC DNA]</scope>
    <source>
        <strain evidence="3">DT72</strain>
    </source>
</reference>
<keyword evidence="1" id="KW-0472">Membrane</keyword>
<keyword evidence="1" id="KW-0812">Transmembrane</keyword>
<keyword evidence="1" id="KW-1133">Transmembrane helix</keyword>
<feature type="transmembrane region" description="Helical" evidence="1">
    <location>
        <begin position="143"/>
        <end position="159"/>
    </location>
</feature>
<evidence type="ECO:0008006" key="4">
    <source>
        <dbReference type="Google" id="ProtNLM"/>
    </source>
</evidence>
<accession>A0ABW4PD71</accession>
<keyword evidence="3" id="KW-1185">Reference proteome</keyword>
<feature type="transmembrane region" description="Helical" evidence="1">
    <location>
        <begin position="165"/>
        <end position="184"/>
    </location>
</feature>
<gene>
    <name evidence="2" type="ORF">ACFSJG_25465</name>
</gene>
<dbReference type="Proteomes" id="UP001597286">
    <property type="component" value="Unassembled WGS sequence"/>
</dbReference>
<evidence type="ECO:0000256" key="1">
    <source>
        <dbReference type="SAM" id="Phobius"/>
    </source>
</evidence>
<feature type="transmembrane region" description="Helical" evidence="1">
    <location>
        <begin position="62"/>
        <end position="80"/>
    </location>
</feature>
<dbReference type="RefSeq" id="WP_378488038.1">
    <property type="nucleotide sequence ID" value="NZ_JBHUFB010000022.1"/>
</dbReference>
<organism evidence="2 3">
    <name type="scientific">Rhodococcus gannanensis</name>
    <dbReference type="NCBI Taxonomy" id="1960308"/>
    <lineage>
        <taxon>Bacteria</taxon>
        <taxon>Bacillati</taxon>
        <taxon>Actinomycetota</taxon>
        <taxon>Actinomycetes</taxon>
        <taxon>Mycobacteriales</taxon>
        <taxon>Nocardiaceae</taxon>
        <taxon>Rhodococcus</taxon>
    </lineage>
</organism>
<name>A0ABW4PD71_9NOCA</name>
<comment type="caution">
    <text evidence="2">The sequence shown here is derived from an EMBL/GenBank/DDBJ whole genome shotgun (WGS) entry which is preliminary data.</text>
</comment>
<protein>
    <recommendedName>
        <fullName evidence="4">FUSC family protein</fullName>
    </recommendedName>
</protein>
<evidence type="ECO:0000313" key="3">
    <source>
        <dbReference type="Proteomes" id="UP001597286"/>
    </source>
</evidence>
<feature type="transmembrane region" description="Helical" evidence="1">
    <location>
        <begin position="92"/>
        <end position="113"/>
    </location>
</feature>
<proteinExistence type="predicted"/>
<evidence type="ECO:0000313" key="2">
    <source>
        <dbReference type="EMBL" id="MFD1815577.1"/>
    </source>
</evidence>
<dbReference type="EMBL" id="JBHUFB010000022">
    <property type="protein sequence ID" value="MFD1815577.1"/>
    <property type="molecule type" value="Genomic_DNA"/>
</dbReference>
<feature type="transmembrane region" description="Helical" evidence="1">
    <location>
        <begin position="35"/>
        <end position="56"/>
    </location>
</feature>
<sequence length="197" mass="20009">MNSASQSEPSAAAARELVAAVELWSEQGRRMAAPAWFPLLCVSVTVLAWAPASLLLGDASAVYWYVVTPLSAVTSGWYLSTRPAQPAARPGVAALVTGMAMLLGVIALLTFGSGEWMNVAPWLILGCGLGVLALCWHSAATGTVAAVTLATSVLVAVIDPDQSQAALALIVGVAAAIGAVIDLLRTDAVAPAEDATA</sequence>